<keyword evidence="1" id="KW-0175">Coiled coil</keyword>
<organism evidence="2 3">
    <name type="scientific">Gaoshiqia sediminis</name>
    <dbReference type="NCBI Taxonomy" id="2986998"/>
    <lineage>
        <taxon>Bacteria</taxon>
        <taxon>Pseudomonadati</taxon>
        <taxon>Bacteroidota</taxon>
        <taxon>Bacteroidia</taxon>
        <taxon>Marinilabiliales</taxon>
        <taxon>Prolixibacteraceae</taxon>
        <taxon>Gaoshiqia</taxon>
    </lineage>
</organism>
<keyword evidence="3" id="KW-1185">Reference proteome</keyword>
<sequence>MAKKTFNLETELTAKIDDLTTKLNRANTQVETFKKKQAKSSTDIESIFKGVSKSFGYITAGIIAAQGVLASFDKVINSTQATGDAFALTMGEINNTISFLSGSLAQMDFSNF</sequence>
<comment type="caution">
    <text evidence="2">The sequence shown here is derived from an EMBL/GenBank/DDBJ whole genome shotgun (WGS) entry which is preliminary data.</text>
</comment>
<proteinExistence type="predicted"/>
<dbReference type="EMBL" id="JAPAAF010000045">
    <property type="protein sequence ID" value="MCW0484656.1"/>
    <property type="molecule type" value="Genomic_DNA"/>
</dbReference>
<dbReference type="AlphaFoldDB" id="A0AA41Y748"/>
<gene>
    <name evidence="2" type="ORF">N2K84_18120</name>
</gene>
<protein>
    <submittedName>
        <fullName evidence="2">Uncharacterized protein</fullName>
    </submittedName>
</protein>
<name>A0AA41Y748_9BACT</name>
<dbReference type="Proteomes" id="UP001163821">
    <property type="component" value="Unassembled WGS sequence"/>
</dbReference>
<evidence type="ECO:0000256" key="1">
    <source>
        <dbReference type="SAM" id="Coils"/>
    </source>
</evidence>
<feature type="coiled-coil region" evidence="1">
    <location>
        <begin position="9"/>
        <end position="36"/>
    </location>
</feature>
<dbReference type="RefSeq" id="WP_282593247.1">
    <property type="nucleotide sequence ID" value="NZ_JAPAAF010000045.1"/>
</dbReference>
<reference evidence="2" key="1">
    <citation type="submission" date="2022-10" db="EMBL/GenBank/DDBJ databases">
        <title>Gaoshiqiia sediminis gen. nov., sp. nov., isolated from coastal sediment.</title>
        <authorList>
            <person name="Yu W.X."/>
            <person name="Mu D.S."/>
            <person name="Du J.Z."/>
            <person name="Liang Y.Q."/>
        </authorList>
    </citation>
    <scope>NUCLEOTIDE SEQUENCE</scope>
    <source>
        <strain evidence="2">A06</strain>
    </source>
</reference>
<evidence type="ECO:0000313" key="3">
    <source>
        <dbReference type="Proteomes" id="UP001163821"/>
    </source>
</evidence>
<evidence type="ECO:0000313" key="2">
    <source>
        <dbReference type="EMBL" id="MCW0484656.1"/>
    </source>
</evidence>
<accession>A0AA41Y748</accession>